<sequence length="126" mass="14557">MILCGCFFLNTLTNPYETYAAPLLVSNRLELTYSAGSDYRVTYSAALRSIGEHLHYRFTVVAFSIVKKWSIERNPSTVNANVFQQNTKIKLSDWTNGYNWAKLNKQVIEKETENEIMYYLPAKDIT</sequence>
<dbReference type="EMBL" id="REGN01000448">
    <property type="protein sequence ID" value="RNA41808.1"/>
    <property type="molecule type" value="Genomic_DNA"/>
</dbReference>
<dbReference type="Proteomes" id="UP000276133">
    <property type="component" value="Unassembled WGS sequence"/>
</dbReference>
<gene>
    <name evidence="1" type="ORF">BpHYR1_017720</name>
</gene>
<dbReference type="OrthoDB" id="119028at2759"/>
<dbReference type="AlphaFoldDB" id="A0A3M7T1T9"/>
<protein>
    <submittedName>
        <fullName evidence="1">Uncharacterized protein</fullName>
    </submittedName>
</protein>
<keyword evidence="2" id="KW-1185">Reference proteome</keyword>
<evidence type="ECO:0000313" key="2">
    <source>
        <dbReference type="Proteomes" id="UP000276133"/>
    </source>
</evidence>
<accession>A0A3M7T1T9</accession>
<proteinExistence type="predicted"/>
<evidence type="ECO:0000313" key="1">
    <source>
        <dbReference type="EMBL" id="RNA41808.1"/>
    </source>
</evidence>
<organism evidence="1 2">
    <name type="scientific">Brachionus plicatilis</name>
    <name type="common">Marine rotifer</name>
    <name type="synonym">Brachionus muelleri</name>
    <dbReference type="NCBI Taxonomy" id="10195"/>
    <lineage>
        <taxon>Eukaryota</taxon>
        <taxon>Metazoa</taxon>
        <taxon>Spiralia</taxon>
        <taxon>Gnathifera</taxon>
        <taxon>Rotifera</taxon>
        <taxon>Eurotatoria</taxon>
        <taxon>Monogononta</taxon>
        <taxon>Pseudotrocha</taxon>
        <taxon>Ploima</taxon>
        <taxon>Brachionidae</taxon>
        <taxon>Brachionus</taxon>
    </lineage>
</organism>
<name>A0A3M7T1T9_BRAPC</name>
<comment type="caution">
    <text evidence="1">The sequence shown here is derived from an EMBL/GenBank/DDBJ whole genome shotgun (WGS) entry which is preliminary data.</text>
</comment>
<reference evidence="1 2" key="1">
    <citation type="journal article" date="2018" name="Sci. Rep.">
        <title>Genomic signatures of local adaptation to the degree of environmental predictability in rotifers.</title>
        <authorList>
            <person name="Franch-Gras L."/>
            <person name="Hahn C."/>
            <person name="Garcia-Roger E.M."/>
            <person name="Carmona M.J."/>
            <person name="Serra M."/>
            <person name="Gomez A."/>
        </authorList>
    </citation>
    <scope>NUCLEOTIDE SEQUENCE [LARGE SCALE GENOMIC DNA]</scope>
    <source>
        <strain evidence="1">HYR1</strain>
    </source>
</reference>